<gene>
    <name evidence="4" type="ORF">ACFOHL_07065</name>
</gene>
<feature type="transmembrane region" description="Helical" evidence="1">
    <location>
        <begin position="104"/>
        <end position="121"/>
    </location>
</feature>
<feature type="domain" description="FecR N-terminal" evidence="3">
    <location>
        <begin position="18"/>
        <end position="58"/>
    </location>
</feature>
<evidence type="ECO:0000256" key="1">
    <source>
        <dbReference type="SAM" id="Phobius"/>
    </source>
</evidence>
<dbReference type="InterPro" id="IPR012373">
    <property type="entry name" value="Ferrdict_sens_TM"/>
</dbReference>
<keyword evidence="1" id="KW-1133">Transmembrane helix</keyword>
<organism evidence="4 5">
    <name type="scientific">Agaribacter flavus</name>
    <dbReference type="NCBI Taxonomy" id="1902781"/>
    <lineage>
        <taxon>Bacteria</taxon>
        <taxon>Pseudomonadati</taxon>
        <taxon>Pseudomonadota</taxon>
        <taxon>Gammaproteobacteria</taxon>
        <taxon>Alteromonadales</taxon>
        <taxon>Alteromonadaceae</taxon>
        <taxon>Agaribacter</taxon>
    </lineage>
</organism>
<comment type="caution">
    <text evidence="4">The sequence shown here is derived from an EMBL/GenBank/DDBJ whole genome shotgun (WGS) entry which is preliminary data.</text>
</comment>
<accession>A0ABV7FSD7</accession>
<feature type="domain" description="FecR protein" evidence="2">
    <location>
        <begin position="131"/>
        <end position="222"/>
    </location>
</feature>
<dbReference type="Gene3D" id="3.55.50.30">
    <property type="match status" value="1"/>
</dbReference>
<dbReference type="PIRSF" id="PIRSF018266">
    <property type="entry name" value="FecR"/>
    <property type="match status" value="1"/>
</dbReference>
<keyword evidence="1" id="KW-0472">Membrane</keyword>
<dbReference type="EMBL" id="JBHRSW010000010">
    <property type="protein sequence ID" value="MFC3121376.1"/>
    <property type="molecule type" value="Genomic_DNA"/>
</dbReference>
<dbReference type="PANTHER" id="PTHR30273:SF2">
    <property type="entry name" value="PROTEIN FECR"/>
    <property type="match status" value="1"/>
</dbReference>
<evidence type="ECO:0000313" key="5">
    <source>
        <dbReference type="Proteomes" id="UP001595478"/>
    </source>
</evidence>
<keyword evidence="5" id="KW-1185">Reference proteome</keyword>
<evidence type="ECO:0000259" key="3">
    <source>
        <dbReference type="Pfam" id="PF16220"/>
    </source>
</evidence>
<dbReference type="Pfam" id="PF16220">
    <property type="entry name" value="DUF4880"/>
    <property type="match status" value="1"/>
</dbReference>
<dbReference type="InterPro" id="IPR032623">
    <property type="entry name" value="FecR_N"/>
</dbReference>
<dbReference type="Proteomes" id="UP001595478">
    <property type="component" value="Unassembled WGS sequence"/>
</dbReference>
<sequence>MNNIYTQRTQYTEITQAEASEWFARLKNEYKDPLVQVEFDQWINASESHRQAYEDVKQVYNDFGLVKDEVFNDVADLIDPNLISANTHEQSKQSVSTWYNNMKYGMAASITLVICTLLFVFTKTSPDPISYATTTGELNYFALEDGSKVNLNTNTQISVDYSAERRDITLTSGEIHIGVSPDKARPMMIDTGDVMIKVVGTEFNVSKLGKQVSVSVVEGVVELLYTKPSVPNNAPIRLIANQSISYSSESGFSQIIENSSLISTWKEGFLLYDADALAQVVDDINRYSTKKVLIADPAMRDFQVSGIIQLDNMDTIADTLETLLPVDATENNKGQVLLYRRF</sequence>
<dbReference type="RefSeq" id="WP_376919515.1">
    <property type="nucleotide sequence ID" value="NZ_JBHRSW010000010.1"/>
</dbReference>
<dbReference type="PANTHER" id="PTHR30273">
    <property type="entry name" value="PERIPLASMIC SIGNAL SENSOR AND SIGMA FACTOR ACTIVATOR FECR-RELATED"/>
    <property type="match status" value="1"/>
</dbReference>
<protein>
    <submittedName>
        <fullName evidence="4">FecR family protein</fullName>
    </submittedName>
</protein>
<evidence type="ECO:0000313" key="4">
    <source>
        <dbReference type="EMBL" id="MFC3121376.1"/>
    </source>
</evidence>
<proteinExistence type="predicted"/>
<dbReference type="InterPro" id="IPR006860">
    <property type="entry name" value="FecR"/>
</dbReference>
<keyword evidence="1" id="KW-0812">Transmembrane</keyword>
<name>A0ABV7FSD7_9ALTE</name>
<dbReference type="Gene3D" id="2.60.120.1440">
    <property type="match status" value="1"/>
</dbReference>
<reference evidence="5" key="1">
    <citation type="journal article" date="2019" name="Int. J. Syst. Evol. Microbiol.">
        <title>The Global Catalogue of Microorganisms (GCM) 10K type strain sequencing project: providing services to taxonomists for standard genome sequencing and annotation.</title>
        <authorList>
            <consortium name="The Broad Institute Genomics Platform"/>
            <consortium name="The Broad Institute Genome Sequencing Center for Infectious Disease"/>
            <person name="Wu L."/>
            <person name="Ma J."/>
        </authorList>
    </citation>
    <scope>NUCLEOTIDE SEQUENCE [LARGE SCALE GENOMIC DNA]</scope>
    <source>
        <strain evidence="5">KCTC 52473</strain>
    </source>
</reference>
<dbReference type="Pfam" id="PF04773">
    <property type="entry name" value="FecR"/>
    <property type="match status" value="1"/>
</dbReference>
<evidence type="ECO:0000259" key="2">
    <source>
        <dbReference type="Pfam" id="PF04773"/>
    </source>
</evidence>